<accession>A0A3N4IQB0</accession>
<reference evidence="1 2" key="1">
    <citation type="journal article" date="2018" name="Nat. Ecol. Evol.">
        <title>Pezizomycetes genomes reveal the molecular basis of ectomycorrhizal truffle lifestyle.</title>
        <authorList>
            <person name="Murat C."/>
            <person name="Payen T."/>
            <person name="Noel B."/>
            <person name="Kuo A."/>
            <person name="Morin E."/>
            <person name="Chen J."/>
            <person name="Kohler A."/>
            <person name="Krizsan K."/>
            <person name="Balestrini R."/>
            <person name="Da Silva C."/>
            <person name="Montanini B."/>
            <person name="Hainaut M."/>
            <person name="Levati E."/>
            <person name="Barry K.W."/>
            <person name="Belfiori B."/>
            <person name="Cichocki N."/>
            <person name="Clum A."/>
            <person name="Dockter R.B."/>
            <person name="Fauchery L."/>
            <person name="Guy J."/>
            <person name="Iotti M."/>
            <person name="Le Tacon F."/>
            <person name="Lindquist E.A."/>
            <person name="Lipzen A."/>
            <person name="Malagnac F."/>
            <person name="Mello A."/>
            <person name="Molinier V."/>
            <person name="Miyauchi S."/>
            <person name="Poulain J."/>
            <person name="Riccioni C."/>
            <person name="Rubini A."/>
            <person name="Sitrit Y."/>
            <person name="Splivallo R."/>
            <person name="Traeger S."/>
            <person name="Wang M."/>
            <person name="Zifcakova L."/>
            <person name="Wipf D."/>
            <person name="Zambonelli A."/>
            <person name="Paolocci F."/>
            <person name="Nowrousian M."/>
            <person name="Ottonello S."/>
            <person name="Baldrian P."/>
            <person name="Spatafora J.W."/>
            <person name="Henrissat B."/>
            <person name="Nagy L.G."/>
            <person name="Aury J.M."/>
            <person name="Wincker P."/>
            <person name="Grigoriev I.V."/>
            <person name="Bonfante P."/>
            <person name="Martin F.M."/>
        </authorList>
    </citation>
    <scope>NUCLEOTIDE SEQUENCE [LARGE SCALE GENOMIC DNA]</scope>
    <source>
        <strain evidence="1 2">120613-1</strain>
    </source>
</reference>
<organism evidence="1 2">
    <name type="scientific">Choiromyces venosus 120613-1</name>
    <dbReference type="NCBI Taxonomy" id="1336337"/>
    <lineage>
        <taxon>Eukaryota</taxon>
        <taxon>Fungi</taxon>
        <taxon>Dikarya</taxon>
        <taxon>Ascomycota</taxon>
        <taxon>Pezizomycotina</taxon>
        <taxon>Pezizomycetes</taxon>
        <taxon>Pezizales</taxon>
        <taxon>Tuberaceae</taxon>
        <taxon>Choiromyces</taxon>
    </lineage>
</organism>
<dbReference type="EMBL" id="ML121233">
    <property type="protein sequence ID" value="RPA88373.1"/>
    <property type="molecule type" value="Genomic_DNA"/>
</dbReference>
<evidence type="ECO:0000313" key="2">
    <source>
        <dbReference type="Proteomes" id="UP000276215"/>
    </source>
</evidence>
<protein>
    <submittedName>
        <fullName evidence="1">Uncharacterized protein</fullName>
    </submittedName>
</protein>
<keyword evidence="2" id="KW-1185">Reference proteome</keyword>
<sequence>MTRGYGFLPKDLIDWQLCQFGYERSSELGFTMAYQQSTYRERQRDIVSVTQYYDTFLKVLTNIAQHPQNRSLRLVSCSMLSCALIELFREDIWNSLQQDRLLMTNSSVNLSDPSQSLCITNLKALVGADFNQFKFIKNYNRHKFHPFERVTYLWDYDSTRQRQRWSNKHWRTLFQLVCNHLRNQFPNGDIVRRFRQSHFHRFLCRNLIFLQPVNGKFHQRLKDTTGYLQRVWYCAYNKDNQFLWNEKDWECGSTAIGFHNQIVPPPLFYSRNMLRDLLCCIEGNQVNGRRLESLGRQELRLVEQVSYYS</sequence>
<dbReference type="Proteomes" id="UP000276215">
    <property type="component" value="Unassembled WGS sequence"/>
</dbReference>
<proteinExistence type="predicted"/>
<name>A0A3N4IQB0_9PEZI</name>
<evidence type="ECO:0000313" key="1">
    <source>
        <dbReference type="EMBL" id="RPA88373.1"/>
    </source>
</evidence>
<dbReference type="AlphaFoldDB" id="A0A3N4IQB0"/>
<gene>
    <name evidence="1" type="ORF">L873DRAFT_1440658</name>
</gene>